<reference evidence="3" key="1">
    <citation type="submission" date="2019-02" db="EMBL/GenBank/DDBJ databases">
        <title>Draft genome sequence of Sphaerospermopsis reniformis NIES-1949.</title>
        <authorList>
            <person name="Yamaguchi H."/>
            <person name="Suzuki S."/>
            <person name="Kawachi M."/>
        </authorList>
    </citation>
    <scope>NUCLEOTIDE SEQUENCE [LARGE SCALE GENOMIC DNA]</scope>
    <source>
        <strain evidence="3">NIES-1949</strain>
    </source>
</reference>
<feature type="region of interest" description="Disordered" evidence="1">
    <location>
        <begin position="40"/>
        <end position="62"/>
    </location>
</feature>
<proteinExistence type="predicted"/>
<dbReference type="Proteomes" id="UP000300142">
    <property type="component" value="Unassembled WGS sequence"/>
</dbReference>
<dbReference type="EMBL" id="BJCE01000059">
    <property type="protein sequence ID" value="GCL37029.1"/>
    <property type="molecule type" value="Genomic_DNA"/>
</dbReference>
<evidence type="ECO:0000313" key="3">
    <source>
        <dbReference type="Proteomes" id="UP000300142"/>
    </source>
</evidence>
<name>A0A479ZWG0_9CYAN</name>
<evidence type="ECO:0000313" key="2">
    <source>
        <dbReference type="EMBL" id="GCL37029.1"/>
    </source>
</evidence>
<organism evidence="2 3">
    <name type="scientific">Sphaerospermopsis reniformis</name>
    <dbReference type="NCBI Taxonomy" id="531300"/>
    <lineage>
        <taxon>Bacteria</taxon>
        <taxon>Bacillati</taxon>
        <taxon>Cyanobacteriota</taxon>
        <taxon>Cyanophyceae</taxon>
        <taxon>Nostocales</taxon>
        <taxon>Aphanizomenonaceae</taxon>
        <taxon>Sphaerospermopsis</taxon>
    </lineage>
</organism>
<keyword evidence="3" id="KW-1185">Reference proteome</keyword>
<evidence type="ECO:0000256" key="1">
    <source>
        <dbReference type="SAM" id="MobiDB-lite"/>
    </source>
</evidence>
<protein>
    <submittedName>
        <fullName evidence="2">Uncharacterized protein</fullName>
    </submittedName>
</protein>
<comment type="caution">
    <text evidence="2">The sequence shown here is derived from an EMBL/GenBank/DDBJ whole genome shotgun (WGS) entry which is preliminary data.</text>
</comment>
<gene>
    <name evidence="2" type="ORF">SR1949_21360</name>
</gene>
<sequence length="62" mass="7407">MLYVDIPNKHLGFNFWIWKIHNLPGICKNTEKYNLIIPTKTQQRQTDFPKNPHPHPLKISQL</sequence>
<dbReference type="AlphaFoldDB" id="A0A479ZWG0"/>
<accession>A0A479ZWG0</accession>